<protein>
    <submittedName>
        <fullName evidence="3">Amine oxidase</fullName>
    </submittedName>
</protein>
<dbReference type="InterPro" id="IPR002937">
    <property type="entry name" value="Amino_oxidase"/>
</dbReference>
<feature type="domain" description="Amine oxidase" evidence="2">
    <location>
        <begin position="12"/>
        <end position="82"/>
    </location>
</feature>
<dbReference type="InterPro" id="IPR050703">
    <property type="entry name" value="Flavin_MAO"/>
</dbReference>
<evidence type="ECO:0000313" key="3">
    <source>
        <dbReference type="EMBL" id="ACU63395.1"/>
    </source>
</evidence>
<feature type="domain" description="Amine oxidase" evidence="2">
    <location>
        <begin position="100"/>
        <end position="341"/>
    </location>
</feature>
<dbReference type="PANTHER" id="PTHR43563">
    <property type="entry name" value="AMINE OXIDASE"/>
    <property type="match status" value="1"/>
</dbReference>
<dbReference type="InterPro" id="IPR036188">
    <property type="entry name" value="FAD/NAD-bd_sf"/>
</dbReference>
<reference evidence="4" key="1">
    <citation type="submission" date="2009-08" db="EMBL/GenBank/DDBJ databases">
        <title>The complete genome of Chitinophaga pinensis DSM 2588.</title>
        <authorList>
            <consortium name="US DOE Joint Genome Institute (JGI-PGF)"/>
            <person name="Lucas S."/>
            <person name="Copeland A."/>
            <person name="Lapidus A."/>
            <person name="Glavina del Rio T."/>
            <person name="Dalin E."/>
            <person name="Tice H."/>
            <person name="Bruce D."/>
            <person name="Goodwin L."/>
            <person name="Pitluck S."/>
            <person name="Kyrpides N."/>
            <person name="Mavromatis K."/>
            <person name="Ivanova N."/>
            <person name="Mikhailova N."/>
            <person name="Sims D."/>
            <person name="Meinche L."/>
            <person name="Brettin T."/>
            <person name="Detter J.C."/>
            <person name="Han C."/>
            <person name="Larimer F."/>
            <person name="Land M."/>
            <person name="Hauser L."/>
            <person name="Markowitz V."/>
            <person name="Cheng J.-F."/>
            <person name="Hugenholtz P."/>
            <person name="Woyke T."/>
            <person name="Wu D."/>
            <person name="Spring S."/>
            <person name="Klenk H.-P."/>
            <person name="Eisen J.A."/>
        </authorList>
    </citation>
    <scope>NUCLEOTIDE SEQUENCE [LARGE SCALE GENOMIC DNA]</scope>
    <source>
        <strain evidence="4">ATCC 43595 / DSM 2588 / LMG 13176 / NBRC 15968 / NCIMB 11800 / UQM 2034</strain>
    </source>
</reference>
<dbReference type="PANTHER" id="PTHR43563:SF14">
    <property type="entry name" value="AMINE OXIDASE"/>
    <property type="match status" value="1"/>
</dbReference>
<proteinExistence type="inferred from homology"/>
<comment type="similarity">
    <text evidence="1">Belongs to the flavin monoamine oxidase family.</text>
</comment>
<evidence type="ECO:0000259" key="2">
    <source>
        <dbReference type="Pfam" id="PF01593"/>
    </source>
</evidence>
<evidence type="ECO:0000313" key="4">
    <source>
        <dbReference type="Proteomes" id="UP000002215"/>
    </source>
</evidence>
<dbReference type="KEGG" id="cpi:Cpin_5977"/>
<dbReference type="Proteomes" id="UP000002215">
    <property type="component" value="Chromosome"/>
</dbReference>
<dbReference type="RefSeq" id="WP_012793561.1">
    <property type="nucleotide sequence ID" value="NC_013132.1"/>
</dbReference>
<accession>A0A979H0F5</accession>
<sequence length="350" mass="39820">MEYDYLIIGGGLSGLTLAYLLKKKGINALILEGADRTGGRIKTVNGTLGTPMELGATWFSDAHINLIELLDELGLHKFPQYNTGLSLFYTRPDQPPQQFYVPEETSPSYRLAGGTQNLIKNLMGKLEKNTIQLNTKVSKISAKNEYLYAETTDNRIYKARYIFLCLPPQLAGSDIKFEPSLPENLLSIMPRIQTWMAGSIKFILEYDQQFWRKAGFSGMIYSNAGIITEMYDHTNYEGNKFGFTGFLHEEAQQFSQEERKKMVLEQVAHNYGDRALYPLLYEDKIWTGKFLLSGNPIIRLRHLNNGHPLLQSRYMDDRLFFCATESSPHYPGYMEGAVMVAKNIMKTLGV</sequence>
<dbReference type="SUPFAM" id="SSF51905">
    <property type="entry name" value="FAD/NAD(P)-binding domain"/>
    <property type="match status" value="1"/>
</dbReference>
<dbReference type="GO" id="GO:0016491">
    <property type="term" value="F:oxidoreductase activity"/>
    <property type="evidence" value="ECO:0007669"/>
    <property type="project" value="InterPro"/>
</dbReference>
<dbReference type="SUPFAM" id="SSF54373">
    <property type="entry name" value="FAD-linked reductases, C-terminal domain"/>
    <property type="match status" value="1"/>
</dbReference>
<dbReference type="Gene3D" id="3.50.50.60">
    <property type="entry name" value="FAD/NAD(P)-binding domain"/>
    <property type="match status" value="2"/>
</dbReference>
<organism evidence="3 4">
    <name type="scientific">Chitinophaga pinensis (strain ATCC 43595 / DSM 2588 / LMG 13176 / NBRC 15968 / NCIMB 11800 / UQM 2034)</name>
    <dbReference type="NCBI Taxonomy" id="485918"/>
    <lineage>
        <taxon>Bacteria</taxon>
        <taxon>Pseudomonadati</taxon>
        <taxon>Bacteroidota</taxon>
        <taxon>Chitinophagia</taxon>
        <taxon>Chitinophagales</taxon>
        <taxon>Chitinophagaceae</taxon>
        <taxon>Chitinophaga</taxon>
    </lineage>
</organism>
<dbReference type="AlphaFoldDB" id="A0A979H0F5"/>
<dbReference type="EMBL" id="CP001699">
    <property type="protein sequence ID" value="ACU63395.1"/>
    <property type="molecule type" value="Genomic_DNA"/>
</dbReference>
<gene>
    <name evidence="3" type="ordered locus">Cpin_5977</name>
</gene>
<name>A0A979H0F5_CHIPD</name>
<reference evidence="3 4" key="2">
    <citation type="journal article" date="2010" name="Stand. Genomic Sci.">
        <title>Complete genome sequence of Chitinophaga pinensis type strain (UQM 2034).</title>
        <authorList>
            <person name="Glavina Del Rio T."/>
            <person name="Abt B."/>
            <person name="Spring S."/>
            <person name="Lapidus A."/>
            <person name="Nolan M."/>
            <person name="Tice H."/>
            <person name="Copeland A."/>
            <person name="Cheng J.F."/>
            <person name="Chen F."/>
            <person name="Bruce D."/>
            <person name="Goodwin L."/>
            <person name="Pitluck S."/>
            <person name="Ivanova N."/>
            <person name="Mavromatis K."/>
            <person name="Mikhailova N."/>
            <person name="Pati A."/>
            <person name="Chen A."/>
            <person name="Palaniappan K."/>
            <person name="Land M."/>
            <person name="Hauser L."/>
            <person name="Chang Y.J."/>
            <person name="Jeffries C.D."/>
            <person name="Chain P."/>
            <person name="Saunders E."/>
            <person name="Detter J.C."/>
            <person name="Brettin T."/>
            <person name="Rohde M."/>
            <person name="Goker M."/>
            <person name="Bristow J."/>
            <person name="Eisen J.A."/>
            <person name="Markowitz V."/>
            <person name="Hugenholtz P."/>
            <person name="Kyrpides N.C."/>
            <person name="Klenk H.P."/>
            <person name="Lucas S."/>
        </authorList>
    </citation>
    <scope>NUCLEOTIDE SEQUENCE [LARGE SCALE GENOMIC DNA]</scope>
    <source>
        <strain evidence="4">ATCC 43595 / DSM 2588 / LMG 13176 / NBRC 15968 / NCIMB 11800 / UQM 2034</strain>
    </source>
</reference>
<dbReference type="Pfam" id="PF01593">
    <property type="entry name" value="Amino_oxidase"/>
    <property type="match status" value="2"/>
</dbReference>
<evidence type="ECO:0000256" key="1">
    <source>
        <dbReference type="ARBA" id="ARBA00005995"/>
    </source>
</evidence>
<dbReference type="OrthoDB" id="56323at2"/>